<evidence type="ECO:0000256" key="1">
    <source>
        <dbReference type="ARBA" id="ARBA00010337"/>
    </source>
</evidence>
<dbReference type="Gene3D" id="1.20.120.1900">
    <property type="entry name" value="Gamma-tubulin complex, C-terminal domain"/>
    <property type="match status" value="1"/>
</dbReference>
<evidence type="ECO:0000313" key="9">
    <source>
        <dbReference type="Proteomes" id="UP001377567"/>
    </source>
</evidence>
<dbReference type="AlphaFoldDB" id="A0AAV5RSE9"/>
<feature type="domain" description="Gamma tubulin complex component protein N-terminal" evidence="7">
    <location>
        <begin position="192"/>
        <end position="469"/>
    </location>
</feature>
<gene>
    <name evidence="8" type="ORF">DAKH74_007120</name>
</gene>
<evidence type="ECO:0000256" key="3">
    <source>
        <dbReference type="ARBA" id="ARBA00022701"/>
    </source>
</evidence>
<name>A0AAV5RSE9_MAUHU</name>
<keyword evidence="3 5" id="KW-0493">Microtubule</keyword>
<dbReference type="Pfam" id="PF17681">
    <property type="entry name" value="GCP_N_terminal"/>
    <property type="match status" value="1"/>
</dbReference>
<comment type="caution">
    <text evidence="8">The sequence shown here is derived from an EMBL/GenBank/DDBJ whole genome shotgun (WGS) entry which is preliminary data.</text>
</comment>
<keyword evidence="9" id="KW-1185">Reference proteome</keyword>
<dbReference type="InterPro" id="IPR041470">
    <property type="entry name" value="GCP_N"/>
</dbReference>
<dbReference type="GO" id="GO:0043015">
    <property type="term" value="F:gamma-tubulin binding"/>
    <property type="evidence" value="ECO:0007669"/>
    <property type="project" value="InterPro"/>
</dbReference>
<dbReference type="InterPro" id="IPR042241">
    <property type="entry name" value="GCP_C_sf"/>
</dbReference>
<reference evidence="8 9" key="1">
    <citation type="journal article" date="2023" name="Elife">
        <title>Identification of key yeast species and microbe-microbe interactions impacting larval growth of Drosophila in the wild.</title>
        <authorList>
            <person name="Mure A."/>
            <person name="Sugiura Y."/>
            <person name="Maeda R."/>
            <person name="Honda K."/>
            <person name="Sakurai N."/>
            <person name="Takahashi Y."/>
            <person name="Watada M."/>
            <person name="Katoh T."/>
            <person name="Gotoh A."/>
            <person name="Gotoh Y."/>
            <person name="Taniguchi I."/>
            <person name="Nakamura K."/>
            <person name="Hayashi T."/>
            <person name="Katayama T."/>
            <person name="Uemura T."/>
            <person name="Hattori Y."/>
        </authorList>
    </citation>
    <scope>NUCLEOTIDE SEQUENCE [LARGE SCALE GENOMIC DNA]</scope>
    <source>
        <strain evidence="8 9">KH-74</strain>
    </source>
</reference>
<dbReference type="GO" id="GO:0031122">
    <property type="term" value="P:cytoplasmic microtubule organization"/>
    <property type="evidence" value="ECO:0007669"/>
    <property type="project" value="TreeGrafter"/>
</dbReference>
<dbReference type="GO" id="GO:0007020">
    <property type="term" value="P:microtubule nucleation"/>
    <property type="evidence" value="ECO:0007669"/>
    <property type="project" value="InterPro"/>
</dbReference>
<evidence type="ECO:0000313" key="8">
    <source>
        <dbReference type="EMBL" id="GMM54096.1"/>
    </source>
</evidence>
<dbReference type="GO" id="GO:0005874">
    <property type="term" value="C:microtubule"/>
    <property type="evidence" value="ECO:0007669"/>
    <property type="project" value="UniProtKB-KW"/>
</dbReference>
<dbReference type="PANTHER" id="PTHR19302:SF33">
    <property type="entry name" value="GAMMA-TUBULIN COMPLEX COMPONENT 5"/>
    <property type="match status" value="1"/>
</dbReference>
<dbReference type="GO" id="GO:0051011">
    <property type="term" value="F:microtubule minus-end binding"/>
    <property type="evidence" value="ECO:0007669"/>
    <property type="project" value="TreeGrafter"/>
</dbReference>
<dbReference type="EMBL" id="BTGD01000001">
    <property type="protein sequence ID" value="GMM54096.1"/>
    <property type="molecule type" value="Genomic_DNA"/>
</dbReference>
<organism evidence="8 9">
    <name type="scientific">Maudiozyma humilis</name>
    <name type="common">Sour dough yeast</name>
    <name type="synonym">Kazachstania humilis</name>
    <dbReference type="NCBI Taxonomy" id="51915"/>
    <lineage>
        <taxon>Eukaryota</taxon>
        <taxon>Fungi</taxon>
        <taxon>Dikarya</taxon>
        <taxon>Ascomycota</taxon>
        <taxon>Saccharomycotina</taxon>
        <taxon>Saccharomycetes</taxon>
        <taxon>Saccharomycetales</taxon>
        <taxon>Saccharomycetaceae</taxon>
        <taxon>Maudiozyma</taxon>
    </lineage>
</organism>
<evidence type="ECO:0000259" key="6">
    <source>
        <dbReference type="Pfam" id="PF04130"/>
    </source>
</evidence>
<feature type="domain" description="Gamma tubulin complex component C-terminal" evidence="6">
    <location>
        <begin position="476"/>
        <end position="842"/>
    </location>
</feature>
<dbReference type="GO" id="GO:0005816">
    <property type="term" value="C:spindle pole body"/>
    <property type="evidence" value="ECO:0007669"/>
    <property type="project" value="UniProtKB-ARBA"/>
</dbReference>
<comment type="similarity">
    <text evidence="1 5">Belongs to the TUBGCP family.</text>
</comment>
<dbReference type="InterPro" id="IPR007259">
    <property type="entry name" value="GCP"/>
</dbReference>
<evidence type="ECO:0000259" key="7">
    <source>
        <dbReference type="Pfam" id="PF17681"/>
    </source>
</evidence>
<proteinExistence type="inferred from homology"/>
<dbReference type="GO" id="GO:0000278">
    <property type="term" value="P:mitotic cell cycle"/>
    <property type="evidence" value="ECO:0007669"/>
    <property type="project" value="TreeGrafter"/>
</dbReference>
<evidence type="ECO:0000256" key="4">
    <source>
        <dbReference type="ARBA" id="ARBA00023212"/>
    </source>
</evidence>
<sequence>MDASSILTSIIELVTSPNVSSYTCSNIVQQLIHLLNSPTKTIPRAESLLFNAKHELNISAQDEPVWVMFENIVYHTINLENEQEIIQYLGREYRELQSYTQGLSDGANPTRTFSLNQQNLNQSINNQEYLAAPSVYAESFETIDKFSDRRSMQSSHYNRQYPDILGKTTLKSASDPLYKNTIPEKDILPIISYTLLGITCEMFPISNDKISIPHNIPNSTSSTLHLLFEGGLIYRSISQRIDYYKHVQISPLKQTLRLEIEKYLNEYSSLVNTLASSNPVKTLDDLYLRLYEPIMSLRVYYYIMEKFPVLRGDELLSMFHSSMTHGDKLIQGIASNLFQNLISLYFRYIKEWLSMGKLNDSYTDEFFIKKDETQPRQNYIIPNTFESSKVPKFIAPNIAYNIFIIGKSYIFLTTYCKELEWANEFSKKYASKLSALNIHSPTFSADLDDLVGEQYQEIVKQTTHILKSKYHYASILDMLKSVLLMGRNDFIDVIFLKSDGILSQPIRQLKNYAFTRVLQESIEQSSLRSLMRVPSGNALLEKIDARLLNMGNDLQGWDVFTLDYVLYPPLSLVLNVNRPDNHKEYLQIFNFLWRFKRLDFFNNTNLLETKRLVHAFKKNTRFSPFARDITSKLSKLSVLRSRIQQFSYKLEMYYSVQIVEKNFVELKQALRIDKQDDQARGNGAVQTSKYSNGTIKFEGILQPQGDLSAFGITDNESVTAEQPNIEDLYSLHNDFLERILSHPLFASSTVGKHSQLPYARSLVFIFEEMQRFADSYAALSDVAYRIFLQLNLQNHGGVDGEIAGFNEASRRTVQHFKRFQRAAYTYIADLRDDGRDDLRQLSRMLR</sequence>
<dbReference type="InterPro" id="IPR040457">
    <property type="entry name" value="GCP_C"/>
</dbReference>
<dbReference type="GO" id="GO:0051225">
    <property type="term" value="P:spindle assembly"/>
    <property type="evidence" value="ECO:0007669"/>
    <property type="project" value="TreeGrafter"/>
</dbReference>
<keyword evidence="2 5" id="KW-0963">Cytoplasm</keyword>
<protein>
    <recommendedName>
        <fullName evidence="5">Spindle pole body component</fullName>
    </recommendedName>
</protein>
<dbReference type="Pfam" id="PF04130">
    <property type="entry name" value="GCP_C_terminal"/>
    <property type="match status" value="1"/>
</dbReference>
<evidence type="ECO:0000256" key="2">
    <source>
        <dbReference type="ARBA" id="ARBA00022490"/>
    </source>
</evidence>
<evidence type="ECO:0000256" key="5">
    <source>
        <dbReference type="RuleBase" id="RU363050"/>
    </source>
</evidence>
<dbReference type="GO" id="GO:0051321">
    <property type="term" value="P:meiotic cell cycle"/>
    <property type="evidence" value="ECO:0007669"/>
    <property type="project" value="TreeGrafter"/>
</dbReference>
<dbReference type="GO" id="GO:0000922">
    <property type="term" value="C:spindle pole"/>
    <property type="evidence" value="ECO:0007669"/>
    <property type="project" value="InterPro"/>
</dbReference>
<dbReference type="PANTHER" id="PTHR19302">
    <property type="entry name" value="GAMMA TUBULIN COMPLEX PROTEIN"/>
    <property type="match status" value="1"/>
</dbReference>
<keyword evidence="4 5" id="KW-0206">Cytoskeleton</keyword>
<dbReference type="Proteomes" id="UP001377567">
    <property type="component" value="Unassembled WGS sequence"/>
</dbReference>
<comment type="subcellular location">
    <subcellularLocation>
        <location evidence="5">Cytoplasm</location>
        <location evidence="5">Cytoskeleton</location>
        <location evidence="5">Microtubule organizing center</location>
    </subcellularLocation>
</comment>
<accession>A0AAV5RSE9</accession>
<dbReference type="GO" id="GO:0000930">
    <property type="term" value="C:gamma-tubulin complex"/>
    <property type="evidence" value="ECO:0007669"/>
    <property type="project" value="UniProtKB-ARBA"/>
</dbReference>